<gene>
    <name evidence="12" type="ORF">BSL78_27448</name>
</gene>
<feature type="region of interest" description="Disordered" evidence="9">
    <location>
        <begin position="932"/>
        <end position="990"/>
    </location>
</feature>
<comment type="caution">
    <text evidence="12">The sequence shown here is derived from an EMBL/GenBank/DDBJ whole genome shotgun (WGS) entry which is preliminary data.</text>
</comment>
<dbReference type="InterPro" id="IPR001584">
    <property type="entry name" value="Integrase_cat-core"/>
</dbReference>
<dbReference type="FunFam" id="3.30.70.270:FF:000164">
    <property type="match status" value="1"/>
</dbReference>
<keyword evidence="5" id="KW-0255">Endonuclease</keyword>
<dbReference type="FunFam" id="1.10.340.70:FF:000006">
    <property type="entry name" value="Retrovirus-related Pol polyprotein from transposon 297-like Protein"/>
    <property type="match status" value="1"/>
</dbReference>
<evidence type="ECO:0000256" key="8">
    <source>
        <dbReference type="ARBA" id="ARBA00023268"/>
    </source>
</evidence>
<dbReference type="PROSITE" id="PS50878">
    <property type="entry name" value="RT_POL"/>
    <property type="match status" value="1"/>
</dbReference>
<keyword evidence="3" id="KW-0548">Nucleotidyltransferase</keyword>
<keyword evidence="13" id="KW-1185">Reference proteome</keyword>
<dbReference type="GO" id="GO:0008233">
    <property type="term" value="F:peptidase activity"/>
    <property type="evidence" value="ECO:0007669"/>
    <property type="project" value="UniProtKB-KW"/>
</dbReference>
<dbReference type="FunFam" id="3.10.10.10:FF:000007">
    <property type="entry name" value="Retrovirus-related Pol polyprotein from transposon 17.6-like Protein"/>
    <property type="match status" value="1"/>
</dbReference>
<dbReference type="Gene3D" id="3.30.70.270">
    <property type="match status" value="2"/>
</dbReference>
<feature type="compositionally biased region" description="Low complexity" evidence="9">
    <location>
        <begin position="953"/>
        <end position="964"/>
    </location>
</feature>
<dbReference type="EMBL" id="MRZV01001828">
    <property type="protein sequence ID" value="PIK35719.1"/>
    <property type="molecule type" value="Genomic_DNA"/>
</dbReference>
<dbReference type="PANTHER" id="PTHR37984">
    <property type="entry name" value="PROTEIN CBG26694"/>
    <property type="match status" value="1"/>
</dbReference>
<feature type="domain" description="Reverse transcriptase" evidence="10">
    <location>
        <begin position="137"/>
        <end position="314"/>
    </location>
</feature>
<dbReference type="Gene3D" id="3.30.420.10">
    <property type="entry name" value="Ribonuclease H-like superfamily/Ribonuclease H"/>
    <property type="match status" value="1"/>
</dbReference>
<feature type="compositionally biased region" description="Polar residues" evidence="9">
    <location>
        <begin position="937"/>
        <end position="946"/>
    </location>
</feature>
<dbReference type="Gene3D" id="1.10.340.70">
    <property type="match status" value="1"/>
</dbReference>
<dbReference type="Pfam" id="PF17921">
    <property type="entry name" value="Integrase_H2C2"/>
    <property type="match status" value="1"/>
</dbReference>
<dbReference type="GO" id="GO:0006508">
    <property type="term" value="P:proteolysis"/>
    <property type="evidence" value="ECO:0007669"/>
    <property type="project" value="UniProtKB-KW"/>
</dbReference>
<dbReference type="PANTHER" id="PTHR37984:SF5">
    <property type="entry name" value="PROTEIN NYNRIN-LIKE"/>
    <property type="match status" value="1"/>
</dbReference>
<evidence type="ECO:0000256" key="2">
    <source>
        <dbReference type="ARBA" id="ARBA00022679"/>
    </source>
</evidence>
<keyword evidence="4" id="KW-0540">Nuclease</keyword>
<dbReference type="Pfam" id="PF17919">
    <property type="entry name" value="RT_RNaseH_2"/>
    <property type="match status" value="1"/>
</dbReference>
<dbReference type="GO" id="GO:0004519">
    <property type="term" value="F:endonuclease activity"/>
    <property type="evidence" value="ECO:0007669"/>
    <property type="project" value="UniProtKB-KW"/>
</dbReference>
<sequence length="990" mass="111897">MRSLTLNLGLRRTYRWVFIVADTTRAILGMDFLRKYQLLVDVCLYKLIDKTTNLSVHGKSSNHAPSHIMFASPKSDERFKTLLAEFPDLIRQSFTESPVKHNVRHHIKTNGPPVVARARRLAPDKLKIARQEFDHMLQLGIIRQSDSNWASPLHMVPKKSGDWRPCGDYRGLNNVTVPDQYPIPHIHDFSSSLNGAKIFSKIDLVRAYHQIPVEPSDVGKTAITTPFGLFEFIRMPFGLRNAAQTFQRFIDEVTRGLPFCYAYIDDLLIASASVEEHEHHLRQLFTKLNEYGVVINPDKCTFGVSALNFLGHRVDADGIRPLQEKVAAVQDFPPPTTLRKLREYLGLVNFYRRFLPQCSELLLPLTNLLAGKKKKSAPIIWTDEATEAFKASKTALANATLLTHPDPTKPICIMVDASDGAIGGVLQQYHGDQWQPISFYSKKLSPTETRYSAFGRELLAAYQTIRNFRHNLEGRTFFVLTDHKPLTFALKASSDRYSPREIRQLDYVSQFTNDIRHACKGVDNVVADALSRVHVNALNQPLSATPIDFAEIAKQQEHDDDIIALRESPSLKLRDVPLPTKDGTILCDMSTGNARPFVPAKFRRAVFDALHSMSHPGIRATQRLIRERFVWPSINKDVRQWAKACLRCQQAKVHRHTVTPLGTFATPDARFDHIHIDIVGPLPPSNGYRYLLTIVDRFTRWPEAICIPDITAETVAKAFVTRWIAMFGTPSTITTDRGAQFESALFKQLTLLLGSKRIRTTAYHPAANGLVERFHRHLKSSLKARNNIQWTETLPMILLSIRTTLKEDIGCSAAELVFGTTLRLPCQLVTAGSDESSLDPFEYADRLKRSMAKLVPTQTRTNTRPSQQTKALSTCTHVWIRDDTVKRPLQPPYRGPHRVIKRTDKYFVLDINGKHDAVSIDRLKVAYMLEEPDDTPANHNYSTTTAKPVPKRSTTPTPTSAATTQSHEAAPNPRAITRSGRHVHWPARYG</sequence>
<dbReference type="OrthoDB" id="10051637at2759"/>
<evidence type="ECO:0000256" key="7">
    <source>
        <dbReference type="ARBA" id="ARBA00022918"/>
    </source>
</evidence>
<feature type="domain" description="Integrase catalytic" evidence="11">
    <location>
        <begin position="663"/>
        <end position="833"/>
    </location>
</feature>
<dbReference type="InterPro" id="IPR041588">
    <property type="entry name" value="Integrase_H2C2"/>
</dbReference>
<accession>A0A2G8JJ34</accession>
<keyword evidence="1" id="KW-0645">Protease</keyword>
<evidence type="ECO:0000313" key="13">
    <source>
        <dbReference type="Proteomes" id="UP000230750"/>
    </source>
</evidence>
<dbReference type="Proteomes" id="UP000230750">
    <property type="component" value="Unassembled WGS sequence"/>
</dbReference>
<dbReference type="AlphaFoldDB" id="A0A2G8JJ34"/>
<dbReference type="Pfam" id="PF00078">
    <property type="entry name" value="RVT_1"/>
    <property type="match status" value="1"/>
</dbReference>
<keyword evidence="8" id="KW-0511">Multifunctional enzyme</keyword>
<dbReference type="InterPro" id="IPR012337">
    <property type="entry name" value="RNaseH-like_sf"/>
</dbReference>
<dbReference type="InterPro" id="IPR041577">
    <property type="entry name" value="RT_RNaseH_2"/>
</dbReference>
<keyword evidence="7" id="KW-0695">RNA-directed DNA polymerase</keyword>
<dbReference type="InterPro" id="IPR050951">
    <property type="entry name" value="Retrovirus_Pol_polyprotein"/>
</dbReference>
<dbReference type="Gene3D" id="3.10.10.10">
    <property type="entry name" value="HIV Type 1 Reverse Transcriptase, subunit A, domain 1"/>
    <property type="match status" value="1"/>
</dbReference>
<evidence type="ECO:0000259" key="10">
    <source>
        <dbReference type="PROSITE" id="PS50878"/>
    </source>
</evidence>
<dbReference type="GO" id="GO:0003964">
    <property type="term" value="F:RNA-directed DNA polymerase activity"/>
    <property type="evidence" value="ECO:0007669"/>
    <property type="project" value="UniProtKB-KW"/>
</dbReference>
<dbReference type="Pfam" id="PF00665">
    <property type="entry name" value="rve"/>
    <property type="match status" value="1"/>
</dbReference>
<dbReference type="SUPFAM" id="SSF56672">
    <property type="entry name" value="DNA/RNA polymerases"/>
    <property type="match status" value="1"/>
</dbReference>
<dbReference type="FunFam" id="3.30.420.10:FF:000032">
    <property type="entry name" value="Retrovirus-related Pol polyprotein from transposon 297-like Protein"/>
    <property type="match status" value="1"/>
</dbReference>
<evidence type="ECO:0000256" key="1">
    <source>
        <dbReference type="ARBA" id="ARBA00022670"/>
    </source>
</evidence>
<keyword evidence="2" id="KW-0808">Transferase</keyword>
<dbReference type="InterPro" id="IPR036397">
    <property type="entry name" value="RNaseH_sf"/>
</dbReference>
<organism evidence="12 13">
    <name type="scientific">Stichopus japonicus</name>
    <name type="common">Sea cucumber</name>
    <dbReference type="NCBI Taxonomy" id="307972"/>
    <lineage>
        <taxon>Eukaryota</taxon>
        <taxon>Metazoa</taxon>
        <taxon>Echinodermata</taxon>
        <taxon>Eleutherozoa</taxon>
        <taxon>Echinozoa</taxon>
        <taxon>Holothuroidea</taxon>
        <taxon>Aspidochirotacea</taxon>
        <taxon>Aspidochirotida</taxon>
        <taxon>Stichopodidae</taxon>
        <taxon>Apostichopus</taxon>
    </lineage>
</organism>
<evidence type="ECO:0000256" key="3">
    <source>
        <dbReference type="ARBA" id="ARBA00022695"/>
    </source>
</evidence>
<evidence type="ECO:0000259" key="11">
    <source>
        <dbReference type="PROSITE" id="PS50994"/>
    </source>
</evidence>
<dbReference type="InterPro" id="IPR043128">
    <property type="entry name" value="Rev_trsase/Diguanyl_cyclase"/>
</dbReference>
<name>A0A2G8JJ34_STIJA</name>
<keyword evidence="6" id="KW-0378">Hydrolase</keyword>
<dbReference type="GO" id="GO:0015074">
    <property type="term" value="P:DNA integration"/>
    <property type="evidence" value="ECO:0007669"/>
    <property type="project" value="InterPro"/>
</dbReference>
<dbReference type="SUPFAM" id="SSF53098">
    <property type="entry name" value="Ribonuclease H-like"/>
    <property type="match status" value="1"/>
</dbReference>
<dbReference type="FunFam" id="3.30.70.270:FF:000023">
    <property type="entry name" value="Pol"/>
    <property type="match status" value="1"/>
</dbReference>
<evidence type="ECO:0000256" key="9">
    <source>
        <dbReference type="SAM" id="MobiDB-lite"/>
    </source>
</evidence>
<evidence type="ECO:0000256" key="6">
    <source>
        <dbReference type="ARBA" id="ARBA00022801"/>
    </source>
</evidence>
<evidence type="ECO:0000256" key="4">
    <source>
        <dbReference type="ARBA" id="ARBA00022722"/>
    </source>
</evidence>
<protein>
    <submittedName>
        <fullName evidence="12">Uncharacterized protein</fullName>
    </submittedName>
</protein>
<dbReference type="CDD" id="cd09274">
    <property type="entry name" value="RNase_HI_RT_Ty3"/>
    <property type="match status" value="1"/>
</dbReference>
<dbReference type="InterPro" id="IPR000477">
    <property type="entry name" value="RT_dom"/>
</dbReference>
<evidence type="ECO:0000313" key="12">
    <source>
        <dbReference type="EMBL" id="PIK35719.1"/>
    </source>
</evidence>
<dbReference type="GO" id="GO:0003676">
    <property type="term" value="F:nucleic acid binding"/>
    <property type="evidence" value="ECO:0007669"/>
    <property type="project" value="InterPro"/>
</dbReference>
<evidence type="ECO:0000256" key="5">
    <source>
        <dbReference type="ARBA" id="ARBA00022759"/>
    </source>
</evidence>
<proteinExistence type="predicted"/>
<dbReference type="InterPro" id="IPR043502">
    <property type="entry name" value="DNA/RNA_pol_sf"/>
</dbReference>
<feature type="compositionally biased region" description="Basic residues" evidence="9">
    <location>
        <begin position="979"/>
        <end position="990"/>
    </location>
</feature>
<dbReference type="CDD" id="cd01647">
    <property type="entry name" value="RT_LTR"/>
    <property type="match status" value="1"/>
</dbReference>
<reference evidence="12 13" key="1">
    <citation type="journal article" date="2017" name="PLoS Biol.">
        <title>The sea cucumber genome provides insights into morphological evolution and visceral regeneration.</title>
        <authorList>
            <person name="Zhang X."/>
            <person name="Sun L."/>
            <person name="Yuan J."/>
            <person name="Sun Y."/>
            <person name="Gao Y."/>
            <person name="Zhang L."/>
            <person name="Li S."/>
            <person name="Dai H."/>
            <person name="Hamel J.F."/>
            <person name="Liu C."/>
            <person name="Yu Y."/>
            <person name="Liu S."/>
            <person name="Lin W."/>
            <person name="Guo K."/>
            <person name="Jin S."/>
            <person name="Xu P."/>
            <person name="Storey K.B."/>
            <person name="Huan P."/>
            <person name="Zhang T."/>
            <person name="Zhou Y."/>
            <person name="Zhang J."/>
            <person name="Lin C."/>
            <person name="Li X."/>
            <person name="Xing L."/>
            <person name="Huo D."/>
            <person name="Sun M."/>
            <person name="Wang L."/>
            <person name="Mercier A."/>
            <person name="Li F."/>
            <person name="Yang H."/>
            <person name="Xiang J."/>
        </authorList>
    </citation>
    <scope>NUCLEOTIDE SEQUENCE [LARGE SCALE GENOMIC DNA]</scope>
    <source>
        <strain evidence="12">Shaxun</strain>
        <tissue evidence="12">Muscle</tissue>
    </source>
</reference>
<dbReference type="PROSITE" id="PS50994">
    <property type="entry name" value="INTEGRASE"/>
    <property type="match status" value="1"/>
</dbReference>